<feature type="transmembrane region" description="Helical" evidence="2">
    <location>
        <begin position="55"/>
        <end position="72"/>
    </location>
</feature>
<evidence type="ECO:0000256" key="2">
    <source>
        <dbReference type="SAM" id="Phobius"/>
    </source>
</evidence>
<dbReference type="KEGG" id="acru:HHL28_08335"/>
<keyword evidence="2" id="KW-0472">Membrane</keyword>
<dbReference type="Proteomes" id="UP000501891">
    <property type="component" value="Chromosome"/>
</dbReference>
<dbReference type="EMBL" id="CP051775">
    <property type="protein sequence ID" value="QJE73088.1"/>
    <property type="molecule type" value="Genomic_DNA"/>
</dbReference>
<evidence type="ECO:0000313" key="3">
    <source>
        <dbReference type="EMBL" id="QJE73088.1"/>
    </source>
</evidence>
<evidence type="ECO:0000256" key="1">
    <source>
        <dbReference type="SAM" id="Coils"/>
    </source>
</evidence>
<protein>
    <submittedName>
        <fullName evidence="3">Uncharacterized protein</fullName>
    </submittedName>
</protein>
<keyword evidence="2" id="KW-0812">Transmembrane</keyword>
<proteinExistence type="predicted"/>
<feature type="coiled-coil region" evidence="1">
    <location>
        <begin position="1"/>
        <end position="28"/>
    </location>
</feature>
<keyword evidence="4" id="KW-1185">Reference proteome</keyword>
<sequence>MSEHDTRLDSLEQRLAELEAKLERLAGQTPAFQPAAEPGVSAPVGLDTWLQNNPILAVLIVTVVLVLLVHLFG</sequence>
<keyword evidence="2" id="KW-1133">Transmembrane helix</keyword>
<gene>
    <name evidence="3" type="ORF">HHL28_08335</name>
</gene>
<keyword evidence="1" id="KW-0175">Coiled coil</keyword>
<organism evidence="3 4">
    <name type="scientific">Aerophototrophica crusticola</name>
    <dbReference type="NCBI Taxonomy" id="1709002"/>
    <lineage>
        <taxon>Bacteria</taxon>
        <taxon>Pseudomonadati</taxon>
        <taxon>Pseudomonadota</taxon>
        <taxon>Alphaproteobacteria</taxon>
        <taxon>Rhodospirillales</taxon>
        <taxon>Rhodospirillaceae</taxon>
        <taxon>Aerophototrophica</taxon>
    </lineage>
</organism>
<reference evidence="3" key="1">
    <citation type="submission" date="2020-04" db="EMBL/GenBank/DDBJ databases">
        <title>A desert anoxygenic phototrophic bacterium fixes CO2 using RubisCO under aerobic conditions.</title>
        <authorList>
            <person name="Tang K."/>
        </authorList>
    </citation>
    <scope>NUCLEOTIDE SEQUENCE [LARGE SCALE GENOMIC DNA]</scope>
    <source>
        <strain evidence="3">MIMtkB3</strain>
    </source>
</reference>
<evidence type="ECO:0000313" key="4">
    <source>
        <dbReference type="Proteomes" id="UP000501891"/>
    </source>
</evidence>
<name>A0A858R6S1_9PROT</name>
<dbReference type="AlphaFoldDB" id="A0A858R6S1"/>
<accession>A0A858R6S1</accession>